<gene>
    <name evidence="1" type="ORF">BJ982_001511</name>
</gene>
<sequence length="65" mass="6692">MVAEEAAVAAVEADLDDAADVVDVVDAAEAEEASVPGNASRPAVTTADNAILSDLRMSVSFWDRT</sequence>
<dbReference type="AlphaFoldDB" id="A0A7W7G874"/>
<dbReference type="Proteomes" id="UP000542210">
    <property type="component" value="Unassembled WGS sequence"/>
</dbReference>
<dbReference type="GO" id="GO:0016740">
    <property type="term" value="F:transferase activity"/>
    <property type="evidence" value="ECO:0007669"/>
    <property type="project" value="UniProtKB-KW"/>
</dbReference>
<evidence type="ECO:0000313" key="1">
    <source>
        <dbReference type="EMBL" id="MBB4699967.1"/>
    </source>
</evidence>
<organism evidence="1 2">
    <name type="scientific">Sphaerisporangium siamense</name>
    <dbReference type="NCBI Taxonomy" id="795645"/>
    <lineage>
        <taxon>Bacteria</taxon>
        <taxon>Bacillati</taxon>
        <taxon>Actinomycetota</taxon>
        <taxon>Actinomycetes</taxon>
        <taxon>Streptosporangiales</taxon>
        <taxon>Streptosporangiaceae</taxon>
        <taxon>Sphaerisporangium</taxon>
    </lineage>
</organism>
<evidence type="ECO:0000313" key="2">
    <source>
        <dbReference type="Proteomes" id="UP000542210"/>
    </source>
</evidence>
<name>A0A7W7G874_9ACTN</name>
<reference evidence="1 2" key="1">
    <citation type="submission" date="2020-08" db="EMBL/GenBank/DDBJ databases">
        <title>Sequencing the genomes of 1000 actinobacteria strains.</title>
        <authorList>
            <person name="Klenk H.-P."/>
        </authorList>
    </citation>
    <scope>NUCLEOTIDE SEQUENCE [LARGE SCALE GENOMIC DNA]</scope>
    <source>
        <strain evidence="1 2">DSM 45784</strain>
    </source>
</reference>
<dbReference type="EMBL" id="JACHND010000001">
    <property type="protein sequence ID" value="MBB4699967.1"/>
    <property type="molecule type" value="Genomic_DNA"/>
</dbReference>
<dbReference type="RefSeq" id="WP_184877802.1">
    <property type="nucleotide sequence ID" value="NZ_BOOV01000010.1"/>
</dbReference>
<comment type="caution">
    <text evidence="1">The sequence shown here is derived from an EMBL/GenBank/DDBJ whole genome shotgun (WGS) entry which is preliminary data.</text>
</comment>
<proteinExistence type="predicted"/>
<keyword evidence="1" id="KW-0808">Transferase</keyword>
<accession>A0A7W7G874</accession>
<keyword evidence="2" id="KW-1185">Reference proteome</keyword>
<protein>
    <submittedName>
        <fullName evidence="1">Rhodanese-related sulfurtransferase</fullName>
    </submittedName>
</protein>